<sequence length="101" mass="11416">MECVNVLGQGRPVSQKTTGNSPVGCLQPFLPIMEWVNVLGQDRPVIKYNWLQPGWLSPSYQIWNALTFLARVGLLAKYNWLQPGCCLLPIKYGMRQPSWPG</sequence>
<dbReference type="Proteomes" id="UP001054945">
    <property type="component" value="Unassembled WGS sequence"/>
</dbReference>
<dbReference type="AlphaFoldDB" id="A0AAV4PD34"/>
<organism evidence="1 2">
    <name type="scientific">Caerostris extrusa</name>
    <name type="common">Bark spider</name>
    <name type="synonym">Caerostris bankana</name>
    <dbReference type="NCBI Taxonomy" id="172846"/>
    <lineage>
        <taxon>Eukaryota</taxon>
        <taxon>Metazoa</taxon>
        <taxon>Ecdysozoa</taxon>
        <taxon>Arthropoda</taxon>
        <taxon>Chelicerata</taxon>
        <taxon>Arachnida</taxon>
        <taxon>Araneae</taxon>
        <taxon>Araneomorphae</taxon>
        <taxon>Entelegynae</taxon>
        <taxon>Araneoidea</taxon>
        <taxon>Araneidae</taxon>
        <taxon>Caerostris</taxon>
    </lineage>
</organism>
<comment type="caution">
    <text evidence="1">The sequence shown here is derived from an EMBL/GenBank/DDBJ whole genome shotgun (WGS) entry which is preliminary data.</text>
</comment>
<keyword evidence="2" id="KW-1185">Reference proteome</keyword>
<evidence type="ECO:0000313" key="1">
    <source>
        <dbReference type="EMBL" id="GIX95197.1"/>
    </source>
</evidence>
<gene>
    <name evidence="1" type="ORF">CEXT_147741</name>
</gene>
<evidence type="ECO:0000313" key="2">
    <source>
        <dbReference type="Proteomes" id="UP001054945"/>
    </source>
</evidence>
<dbReference type="EMBL" id="BPLR01004478">
    <property type="protein sequence ID" value="GIX95197.1"/>
    <property type="molecule type" value="Genomic_DNA"/>
</dbReference>
<name>A0AAV4PD34_CAEEX</name>
<reference evidence="1 2" key="1">
    <citation type="submission" date="2021-06" db="EMBL/GenBank/DDBJ databases">
        <title>Caerostris extrusa draft genome.</title>
        <authorList>
            <person name="Kono N."/>
            <person name="Arakawa K."/>
        </authorList>
    </citation>
    <scope>NUCLEOTIDE SEQUENCE [LARGE SCALE GENOMIC DNA]</scope>
</reference>
<proteinExistence type="predicted"/>
<accession>A0AAV4PD34</accession>
<protein>
    <submittedName>
        <fullName evidence="1">Uncharacterized protein</fullName>
    </submittedName>
</protein>